<protein>
    <submittedName>
        <fullName evidence="1">Uncharacterized protein</fullName>
    </submittedName>
</protein>
<dbReference type="Proteomes" id="UP001194580">
    <property type="component" value="Unassembled WGS sequence"/>
</dbReference>
<keyword evidence="2" id="KW-1185">Reference proteome</keyword>
<dbReference type="EMBL" id="JAAAIL010002166">
    <property type="protein sequence ID" value="KAG0259759.1"/>
    <property type="molecule type" value="Genomic_DNA"/>
</dbReference>
<feature type="non-terminal residue" evidence="1">
    <location>
        <position position="84"/>
    </location>
</feature>
<proteinExistence type="predicted"/>
<sequence length="84" mass="9567">MQRLWTTEGVRAKFFVPPKSRLLRETHFKPEDPLYQAMKDTLLAQVAAGKYVRCETPPIVAMPWFGVAKPDGTVRPIHDCVTNL</sequence>
<name>A0AAD4H1Q9_9FUNG</name>
<gene>
    <name evidence="1" type="ORF">BGZ95_004593</name>
</gene>
<comment type="caution">
    <text evidence="1">The sequence shown here is derived from an EMBL/GenBank/DDBJ whole genome shotgun (WGS) entry which is preliminary data.</text>
</comment>
<evidence type="ECO:0000313" key="1">
    <source>
        <dbReference type="EMBL" id="KAG0259759.1"/>
    </source>
</evidence>
<accession>A0AAD4H1Q9</accession>
<evidence type="ECO:0000313" key="2">
    <source>
        <dbReference type="Proteomes" id="UP001194580"/>
    </source>
</evidence>
<organism evidence="1 2">
    <name type="scientific">Linnemannia exigua</name>
    <dbReference type="NCBI Taxonomy" id="604196"/>
    <lineage>
        <taxon>Eukaryota</taxon>
        <taxon>Fungi</taxon>
        <taxon>Fungi incertae sedis</taxon>
        <taxon>Mucoromycota</taxon>
        <taxon>Mortierellomycotina</taxon>
        <taxon>Mortierellomycetes</taxon>
        <taxon>Mortierellales</taxon>
        <taxon>Mortierellaceae</taxon>
        <taxon>Linnemannia</taxon>
    </lineage>
</organism>
<reference evidence="1" key="1">
    <citation type="journal article" date="2020" name="Fungal Divers.">
        <title>Resolving the Mortierellaceae phylogeny through synthesis of multi-gene phylogenetics and phylogenomics.</title>
        <authorList>
            <person name="Vandepol N."/>
            <person name="Liber J."/>
            <person name="Desiro A."/>
            <person name="Na H."/>
            <person name="Kennedy M."/>
            <person name="Barry K."/>
            <person name="Grigoriev I.V."/>
            <person name="Miller A.N."/>
            <person name="O'Donnell K."/>
            <person name="Stajich J.E."/>
            <person name="Bonito G."/>
        </authorList>
    </citation>
    <scope>NUCLEOTIDE SEQUENCE</scope>
    <source>
        <strain evidence="1">NRRL 28262</strain>
    </source>
</reference>
<dbReference type="AlphaFoldDB" id="A0AAD4H1Q9"/>